<evidence type="ECO:0000256" key="10">
    <source>
        <dbReference type="ARBA" id="ARBA00053871"/>
    </source>
</evidence>
<comment type="cofactor">
    <cofactor evidence="11">
        <name>heme b</name>
        <dbReference type="ChEBI" id="CHEBI:60344"/>
    </cofactor>
    <text evidence="11">Binds 2 heme b groups non-covalently.</text>
</comment>
<evidence type="ECO:0000256" key="4">
    <source>
        <dbReference type="ARBA" id="ARBA00022692"/>
    </source>
</evidence>
<feature type="binding site" description="axial binding residue" evidence="12">
    <location>
        <position position="285"/>
    </location>
    <ligand>
        <name>heme b</name>
        <dbReference type="ChEBI" id="CHEBI:60344"/>
        <label>1</label>
    </ligand>
    <ligandPart>
        <name>Fe</name>
        <dbReference type="ChEBI" id="CHEBI:18248"/>
    </ligandPart>
</feature>
<dbReference type="OrthoDB" id="2419613at2759"/>
<dbReference type="Pfam" id="PF03188">
    <property type="entry name" value="Cytochrom_B561"/>
    <property type="match status" value="1"/>
</dbReference>
<evidence type="ECO:0000256" key="9">
    <source>
        <dbReference type="ARBA" id="ARBA00023136"/>
    </source>
</evidence>
<evidence type="ECO:0000256" key="13">
    <source>
        <dbReference type="SAM" id="Phobius"/>
    </source>
</evidence>
<comment type="subcellular location">
    <subcellularLocation>
        <location evidence="1">Membrane</location>
        <topology evidence="1">Multi-pass membrane protein</topology>
    </subcellularLocation>
</comment>
<feature type="chain" id="PRO_5026792811" description="Cytochrome b561 and DOMON domain-containing protein" evidence="14">
    <location>
        <begin position="28"/>
        <end position="394"/>
    </location>
</feature>
<dbReference type="PROSITE" id="PS50836">
    <property type="entry name" value="DOMON"/>
    <property type="match status" value="1"/>
</dbReference>
<evidence type="ECO:0000256" key="8">
    <source>
        <dbReference type="ARBA" id="ARBA00022989"/>
    </source>
</evidence>
<dbReference type="InterPro" id="IPR045265">
    <property type="entry name" value="AIR12_DOMON"/>
</dbReference>
<name>A0A6J1DUL6_MOMCH</name>
<dbReference type="InterPro" id="IPR006593">
    <property type="entry name" value="Cyt_b561/ferric_Rdtase_TM"/>
</dbReference>
<reference evidence="18" key="1">
    <citation type="submission" date="2025-08" db="UniProtKB">
        <authorList>
            <consortium name="RefSeq"/>
        </authorList>
    </citation>
    <scope>IDENTIFICATION</scope>
    <source>
        <strain evidence="18">OHB3-1</strain>
    </source>
</reference>
<dbReference type="GO" id="GO:0046872">
    <property type="term" value="F:metal ion binding"/>
    <property type="evidence" value="ECO:0007669"/>
    <property type="project" value="UniProtKB-KW"/>
</dbReference>
<feature type="domain" description="DOMON" evidence="15">
    <location>
        <begin position="50"/>
        <end position="162"/>
    </location>
</feature>
<evidence type="ECO:0000256" key="6">
    <source>
        <dbReference type="ARBA" id="ARBA00022729"/>
    </source>
</evidence>
<evidence type="ECO:0000313" key="17">
    <source>
        <dbReference type="Proteomes" id="UP000504603"/>
    </source>
</evidence>
<dbReference type="CDD" id="cd08760">
    <property type="entry name" value="Cyt_b561_FRRS1_like"/>
    <property type="match status" value="1"/>
</dbReference>
<feature type="binding site" description="axial binding residue" evidence="12">
    <location>
        <position position="321"/>
    </location>
    <ligand>
        <name>heme b</name>
        <dbReference type="ChEBI" id="CHEBI:60344"/>
        <label>1</label>
    </ligand>
    <ligandPart>
        <name>Fe</name>
        <dbReference type="ChEBI" id="CHEBI:18248"/>
    </ligandPart>
</feature>
<dbReference type="RefSeq" id="XP_022156779.1">
    <property type="nucleotide sequence ID" value="XM_022301087.1"/>
</dbReference>
<keyword evidence="17" id="KW-1185">Reference proteome</keyword>
<evidence type="ECO:0000256" key="3">
    <source>
        <dbReference type="ARBA" id="ARBA00022617"/>
    </source>
</evidence>
<evidence type="ECO:0000256" key="1">
    <source>
        <dbReference type="ARBA" id="ARBA00004141"/>
    </source>
</evidence>
<dbReference type="InterPro" id="IPR017214">
    <property type="entry name" value="UCP037471"/>
</dbReference>
<keyword evidence="5 12" id="KW-0479">Metal-binding</keyword>
<gene>
    <name evidence="18" type="primary">LOC111023610</name>
</gene>
<organism evidence="17 18">
    <name type="scientific">Momordica charantia</name>
    <name type="common">Bitter gourd</name>
    <name type="synonym">Balsam pear</name>
    <dbReference type="NCBI Taxonomy" id="3673"/>
    <lineage>
        <taxon>Eukaryota</taxon>
        <taxon>Viridiplantae</taxon>
        <taxon>Streptophyta</taxon>
        <taxon>Embryophyta</taxon>
        <taxon>Tracheophyta</taxon>
        <taxon>Spermatophyta</taxon>
        <taxon>Magnoliopsida</taxon>
        <taxon>eudicotyledons</taxon>
        <taxon>Gunneridae</taxon>
        <taxon>Pentapetalae</taxon>
        <taxon>rosids</taxon>
        <taxon>fabids</taxon>
        <taxon>Cucurbitales</taxon>
        <taxon>Cucurbitaceae</taxon>
        <taxon>Momordiceae</taxon>
        <taxon>Momordica</taxon>
    </lineage>
</organism>
<dbReference type="InterPro" id="IPR005018">
    <property type="entry name" value="DOMON_domain"/>
</dbReference>
<keyword evidence="3" id="KW-0349">Heme</keyword>
<evidence type="ECO:0000256" key="12">
    <source>
        <dbReference type="PIRSR" id="PIRSR037471-1"/>
    </source>
</evidence>
<feature type="transmembrane region" description="Helical" evidence="13">
    <location>
        <begin position="288"/>
        <end position="305"/>
    </location>
</feature>
<dbReference type="SMART" id="SM00665">
    <property type="entry name" value="B561"/>
    <property type="match status" value="1"/>
</dbReference>
<feature type="transmembrane region" description="Helical" evidence="13">
    <location>
        <begin position="217"/>
        <end position="235"/>
    </location>
</feature>
<dbReference type="PROSITE" id="PS50939">
    <property type="entry name" value="CYTOCHROME_B561"/>
    <property type="match status" value="1"/>
</dbReference>
<evidence type="ECO:0000313" key="18">
    <source>
        <dbReference type="RefSeq" id="XP_022156779.1"/>
    </source>
</evidence>
<keyword evidence="2 11" id="KW-0813">Transport</keyword>
<keyword evidence="12" id="KW-0408">Iron</keyword>
<keyword evidence="7 11" id="KW-0249">Electron transport</keyword>
<evidence type="ECO:0000259" key="15">
    <source>
        <dbReference type="PROSITE" id="PS50836"/>
    </source>
</evidence>
<dbReference type="PANTHER" id="PTHR23130:SF195">
    <property type="entry name" value="CYTOCHROME B561 AND DOMON DOMAIN-CONTAINING PROTEIN"/>
    <property type="match status" value="1"/>
</dbReference>
<dbReference type="PANTHER" id="PTHR23130">
    <property type="entry name" value="CYTOCHROME B561 AND DOMON DOMAIN-CONTAINING PROTEIN"/>
    <property type="match status" value="1"/>
</dbReference>
<evidence type="ECO:0000256" key="11">
    <source>
        <dbReference type="PIRNR" id="PIRNR037471"/>
    </source>
</evidence>
<dbReference type="Proteomes" id="UP000504603">
    <property type="component" value="Unplaced"/>
</dbReference>
<dbReference type="GO" id="GO:0016020">
    <property type="term" value="C:membrane"/>
    <property type="evidence" value="ECO:0007669"/>
    <property type="project" value="UniProtKB-SubCell"/>
</dbReference>
<keyword evidence="6 14" id="KW-0732">Signal</keyword>
<dbReference type="FunFam" id="1.20.120.1770:FF:000007">
    <property type="entry name" value="Cytochrome b561 and DOMON domain-containing protein"/>
    <property type="match status" value="1"/>
</dbReference>
<feature type="binding site" description="axial binding residue" evidence="12">
    <location>
        <position position="216"/>
    </location>
    <ligand>
        <name>heme b</name>
        <dbReference type="ChEBI" id="CHEBI:60344"/>
        <label>1</label>
    </ligand>
    <ligandPart>
        <name>Fe</name>
        <dbReference type="ChEBI" id="CHEBI:18248"/>
    </ligandPart>
</feature>
<feature type="transmembrane region" description="Helical" evidence="13">
    <location>
        <begin position="317"/>
        <end position="340"/>
    </location>
</feature>
<dbReference type="Pfam" id="PF04526">
    <property type="entry name" value="DUF568"/>
    <property type="match status" value="1"/>
</dbReference>
<dbReference type="Gene3D" id="1.20.120.1770">
    <property type="match status" value="1"/>
</dbReference>
<evidence type="ECO:0000256" key="7">
    <source>
        <dbReference type="ARBA" id="ARBA00022982"/>
    </source>
</evidence>
<feature type="transmembrane region" description="Helical" evidence="13">
    <location>
        <begin position="352"/>
        <end position="376"/>
    </location>
</feature>
<keyword evidence="9 11" id="KW-0472">Membrane</keyword>
<keyword evidence="8 13" id="KW-1133">Transmembrane helix</keyword>
<evidence type="ECO:0000259" key="16">
    <source>
        <dbReference type="PROSITE" id="PS50939"/>
    </source>
</evidence>
<sequence>MASSSSGDWGLIFSLLLLFLFVSRVNSLTCTSRKFSNNNLYSHCADLPSLSAFLHWTYDSSNSSLSVAFDASPAKSGGWIAWAVNPKADGMVGSQAFVAYLADGVPTLKTYNVASYGSVEPAKLSFEVWDTAAEFSGGVLTIFAKLKVPEAAKKVNHVWQVGPSVEGTSLGTHDFAAPNLNSKGALDLSGGGGGGGGSTGAASGGVDSRTKRKNIHGVLNAVSWGLLFPIGVVIARYLRVFPEADPAWFYLHISCQISAYAIGVAGWATGLKLGSESVGYQATDHRNIGIALFAMATLQMFALFLRPKKDHKFRVYWNIYHHSVGYSIIILSIINIFKGFHILNPDHKWKSAYIIVIVTVAVIALLLEAFTWVVVLKRKSSNKSTKPYDPKTRP</sequence>
<dbReference type="AlphaFoldDB" id="A0A6J1DUL6"/>
<dbReference type="GeneID" id="111023610"/>
<accession>A0A6J1DUL6</accession>
<keyword evidence="4 13" id="KW-0812">Transmembrane</keyword>
<feature type="domain" description="Cytochrome b561" evidence="16">
    <location>
        <begin position="169"/>
        <end position="376"/>
    </location>
</feature>
<protein>
    <recommendedName>
        <fullName evidence="11">Cytochrome b561 and DOMON domain-containing protein</fullName>
    </recommendedName>
</protein>
<dbReference type="PIRSF" id="PIRSF037471">
    <property type="entry name" value="UCP037471"/>
    <property type="match status" value="1"/>
</dbReference>
<feature type="binding site" description="axial binding residue" evidence="12">
    <location>
        <position position="252"/>
    </location>
    <ligand>
        <name>heme b</name>
        <dbReference type="ChEBI" id="CHEBI:60344"/>
        <label>1</label>
    </ligand>
    <ligandPart>
        <name>Fe</name>
        <dbReference type="ChEBI" id="CHEBI:18248"/>
    </ligandPart>
</feature>
<evidence type="ECO:0000256" key="5">
    <source>
        <dbReference type="ARBA" id="ARBA00022723"/>
    </source>
</evidence>
<comment type="function">
    <text evidence="10">May act as a catecholamine-responsive trans-membrane electron transporter.</text>
</comment>
<evidence type="ECO:0000256" key="2">
    <source>
        <dbReference type="ARBA" id="ARBA00022448"/>
    </source>
</evidence>
<dbReference type="CDD" id="cd09629">
    <property type="entry name" value="DOMON_CIL1_like"/>
    <property type="match status" value="1"/>
</dbReference>
<evidence type="ECO:0000256" key="14">
    <source>
        <dbReference type="SAM" id="SignalP"/>
    </source>
</evidence>
<feature type="signal peptide" evidence="14">
    <location>
        <begin position="1"/>
        <end position="27"/>
    </location>
</feature>
<proteinExistence type="predicted"/>
<dbReference type="KEGG" id="mcha:111023610"/>